<keyword evidence="1" id="KW-0812">Transmembrane</keyword>
<name>A0A645AEE6_9ZZZZ</name>
<comment type="caution">
    <text evidence="2">The sequence shown here is derived from an EMBL/GenBank/DDBJ whole genome shotgun (WGS) entry which is preliminary data.</text>
</comment>
<evidence type="ECO:0000313" key="2">
    <source>
        <dbReference type="EMBL" id="MPM51078.1"/>
    </source>
</evidence>
<evidence type="ECO:0008006" key="3">
    <source>
        <dbReference type="Google" id="ProtNLM"/>
    </source>
</evidence>
<dbReference type="AlphaFoldDB" id="A0A645AEE6"/>
<dbReference type="EMBL" id="VSSQ01013252">
    <property type="protein sequence ID" value="MPM51078.1"/>
    <property type="molecule type" value="Genomic_DNA"/>
</dbReference>
<gene>
    <name evidence="2" type="ORF">SDC9_97824</name>
</gene>
<reference evidence="2" key="1">
    <citation type="submission" date="2019-08" db="EMBL/GenBank/DDBJ databases">
        <authorList>
            <person name="Kucharzyk K."/>
            <person name="Murdoch R.W."/>
            <person name="Higgins S."/>
            <person name="Loffler F."/>
        </authorList>
    </citation>
    <scope>NUCLEOTIDE SEQUENCE</scope>
</reference>
<sequence length="248" mass="27676">MKKHNWDSAFEERPEEFHNSVNSALSKISNREDNNMKASWSKKAIVTAVAVAAIGVTALAASKVASITGHSSHLEDIYSVDEAEETAEKNGIDTECVDEFSNGYKFEYANIGEQNLNDENGGVISSYKTLDVDYVNKDARIYLNIEPKSEYLEEEPGQLVKAYKGTDIYSSEYTNKFVPEDYELTEQDKLDEASGAITFSYGSDEVEVKNISFVKWSNGDINYSLMDMDSNLSIDDLTTMAQEIIDAQ</sequence>
<evidence type="ECO:0000256" key="1">
    <source>
        <dbReference type="SAM" id="Phobius"/>
    </source>
</evidence>
<keyword evidence="1" id="KW-0472">Membrane</keyword>
<protein>
    <recommendedName>
        <fullName evidence="3">DUF4367 domain-containing protein</fullName>
    </recommendedName>
</protein>
<proteinExistence type="predicted"/>
<organism evidence="2">
    <name type="scientific">bioreactor metagenome</name>
    <dbReference type="NCBI Taxonomy" id="1076179"/>
    <lineage>
        <taxon>unclassified sequences</taxon>
        <taxon>metagenomes</taxon>
        <taxon>ecological metagenomes</taxon>
    </lineage>
</organism>
<feature type="transmembrane region" description="Helical" evidence="1">
    <location>
        <begin position="44"/>
        <end position="62"/>
    </location>
</feature>
<keyword evidence="1" id="KW-1133">Transmembrane helix</keyword>
<accession>A0A645AEE6</accession>